<feature type="repeat" description="Cell wall-binding" evidence="3">
    <location>
        <begin position="1788"/>
        <end position="1807"/>
    </location>
</feature>
<keyword evidence="6" id="KW-0732">Signal</keyword>
<sequence length="1825" mass="196765">MKLKKRILSLLLCGAMLFSLCSQSVLAEENGQAGGVTIGTSGLCEHHPEHNADCGYTEGTAGTPCGHEHTADCYEEVTNCVHEHAEDCYPEESVSGNEATPSGAQKREPTECAHVCSKESGCITKELNCQHEHDDECGYSPATAGPPCGYVCELCGSEDSEKLATPSNAEAVTVASVQAMIDGLPNAEEITEDNAEEVKAQLEAIDEAKAQLSDEEINELDMTRYAEAAAALGALAAPMLLANDSPDEQFSLTPGGRYYFDLSTMNVPGKVNGGLPDSTLHYVPFTYAGTVNAYKLTSEMATTEEYAQQYKYDHSLFIADHAVTHTVSWDDLNTKSLIFGKDYVAGGVDYTLRAPSVGSDYTGSDESQRGVPQSNEWDTMLNKNSGYIQNWNGMYSWGQDTVSVDASDRAVRGYISARFWNFSYASYSYPIVGFRPVLEVPKPDTLGSDGLKVVTLDLGGGKLGNSSEDIQIIVKTGSEFTAPASGGLTRPDGNTGSYFMWLGSNGKLYAPGDNVPADVTKLTAQFALSEQFSLKPGGTYYFDLSAMGIPGTVNDALPDNTLHYVPFTYAGTVDAYKLTTAMETTEEYAQQNKYAHSLFVADYAVTHTVSWDDLNTKSLIFGKDYVAGGVGYTLRAPSAGSKSTGSGDSQRGTPQSNEWDTMLDKNSGYIQNWNIMFSWGQDTASFDASLRAIRGYTSARYWSSTTATNSYPDIGFRPVLEVLNPGTLGSDGLKVVTLDLGGGKLGNSSEDIQIIVKTGSEFTAPASDGLTRPDGNTGSYFMWLGSNGKLYAPGASVPAEVTKLTAQFALSEQFSLKPGGTYYFDLSAMGIPGTVNDALPDNTLHYVPFTYAGTVDAYKLTTAMETTEEYAQQNKYAHSLFVADYAVTRKVSWDDLNTKSLIFGKDYVAGGVGYTLRAPSAGSKSTGSGDSQRGTPQSNEWDTMLDKNSGYIQNWNIMFSWGQDTASFDAWFRAVRGHHSARNWANYGAAYSYPVVGFRPVLEVLNPDTLGSDGMKVVTLALNGGKLGGSSDAIHIIVKNGGEFTAPASGGLTRPDGNTGSYFMWLDGNGTSYAPGASVPADVTKLTVQWTAPTYTVTLNAGDGTINNGNVTEYTYGVGATLPTDVTRTGYTFKGWYDNENLTGSPVTAISNTETGNKEYWAKWEANAYTVTLNTNGGTINSGNVTEYTYGVGATLPTAGDMTYTGHTFVGWYDNENLTGSPVTAIGGTEMGNKEYWAKWEANTYTVTFYPNGGSVNPVAATTDSSGKLSSLPTPTRGGNYRFDGWYTEQTGGIKVTLNQVYTADTTLYAYWIYTSGSSSSEDRDDPSDNAFITDRPNKDNPTTPTTAKSNSVKVDSEGNAVITRSIVADVISVAQTDSIKHGNTKNGIAVVVPVEISKALAGVQITLKADALDKLVSSGVKRFTIDTDSMADFGFMLDTLKELNCQTTGDLILKMKKTAVTSQEVETAIGNRPVYDITLWEVKNGKETAVNLSGKTVSIAIPYTPAKNEQPGNLYAVYVDENGNVQWISKSSYNMDQKAVIFVAEHFSIYGIGYKNQIPAFTDVNNHWAKDNMLFVVSRGLLSGTSATTFSPNTGMTRGMFVTALGRLAGVDPTDYQASMFTDVKEDAYYAPYVNWAAKTGVVSGTTDTTFAPDTNINREQMAVIMKNYATKLGYTIPKTLEVVNFADSAGISSWAKEAVKSMQQAGILAGKTNNCFDPAGTATRAEVATVLRRFVEIVIDPQTANGWVQNDSGEWSYYKNGDLVKGWLSNDQKWYWLDKNTGKMFSGGWKQIDGKQYYFYADGSMAVNTTVDGKTIGADGVRK</sequence>
<dbReference type="InterPro" id="IPR051465">
    <property type="entry name" value="Cell_Envelope_Struct_Comp"/>
</dbReference>
<evidence type="ECO:0000256" key="3">
    <source>
        <dbReference type="PROSITE-ProRule" id="PRU00591"/>
    </source>
</evidence>
<keyword evidence="2" id="KW-0677">Repeat</keyword>
<comment type="subcellular location">
    <subcellularLocation>
        <location evidence="1">Cell envelope</location>
    </subcellularLocation>
</comment>
<dbReference type="PANTHER" id="PTHR43308">
    <property type="entry name" value="OUTER MEMBRANE PROTEIN ALPHA-RELATED"/>
    <property type="match status" value="1"/>
</dbReference>
<feature type="domain" description="SLH" evidence="7">
    <location>
        <begin position="1684"/>
        <end position="1747"/>
    </location>
</feature>
<dbReference type="Gene3D" id="2.60.40.4270">
    <property type="entry name" value="Listeria-Bacteroides repeat domain"/>
    <property type="match status" value="3"/>
</dbReference>
<dbReference type="Pfam" id="PF00395">
    <property type="entry name" value="SLH"/>
    <property type="match status" value="3"/>
</dbReference>
<dbReference type="Proteomes" id="UP001055091">
    <property type="component" value="Unassembled WGS sequence"/>
</dbReference>
<feature type="compositionally biased region" description="Polar residues" evidence="5">
    <location>
        <begin position="1340"/>
        <end position="1354"/>
    </location>
</feature>
<feature type="domain" description="SLH" evidence="7">
    <location>
        <begin position="1557"/>
        <end position="1617"/>
    </location>
</feature>
<reference evidence="8" key="1">
    <citation type="submission" date="2022-01" db="EMBL/GenBank/DDBJ databases">
        <title>Novel bile acid biosynthetic pathways are enriched in the microbiome of centenarians.</title>
        <authorList>
            <person name="Sato Y."/>
            <person name="Atarashi K."/>
            <person name="Plichta R.D."/>
            <person name="Arai Y."/>
            <person name="Sasajima S."/>
            <person name="Kearney M.S."/>
            <person name="Suda W."/>
            <person name="Takeshita K."/>
            <person name="Sasaki T."/>
            <person name="Okamoto S."/>
            <person name="Skelly N.A."/>
            <person name="Okamura Y."/>
            <person name="Vlamakis H."/>
            <person name="Li Y."/>
            <person name="Tanoue T."/>
            <person name="Takei H."/>
            <person name="Nittono H."/>
            <person name="Narushima S."/>
            <person name="Irie J."/>
            <person name="Itoh H."/>
            <person name="Moriya K."/>
            <person name="Sugiura Y."/>
            <person name="Suematsu M."/>
            <person name="Moritoki N."/>
            <person name="Shibata S."/>
            <person name="Littman R.D."/>
            <person name="Fischbach A.M."/>
            <person name="Uwamino Y."/>
            <person name="Inoue T."/>
            <person name="Honda A."/>
            <person name="Hattori M."/>
            <person name="Murai T."/>
            <person name="Xavier J.R."/>
            <person name="Hirose N."/>
            <person name="Honda K."/>
        </authorList>
    </citation>
    <scope>NUCLEOTIDE SEQUENCE</scope>
    <source>
        <strain evidence="8">CE91-St55</strain>
    </source>
</reference>
<dbReference type="PROSITE" id="PS51170">
    <property type="entry name" value="CW"/>
    <property type="match status" value="1"/>
</dbReference>
<evidence type="ECO:0000256" key="2">
    <source>
        <dbReference type="ARBA" id="ARBA00022737"/>
    </source>
</evidence>
<dbReference type="PROSITE" id="PS51272">
    <property type="entry name" value="SLH"/>
    <property type="match status" value="3"/>
</dbReference>
<dbReference type="SUPFAM" id="SSF69360">
    <property type="entry name" value="Cell wall binding repeat"/>
    <property type="match status" value="1"/>
</dbReference>
<evidence type="ECO:0000313" key="8">
    <source>
        <dbReference type="EMBL" id="GKH02587.1"/>
    </source>
</evidence>
<organism evidence="8 9">
    <name type="scientific">Hungatella hathewayi</name>
    <dbReference type="NCBI Taxonomy" id="154046"/>
    <lineage>
        <taxon>Bacteria</taxon>
        <taxon>Bacillati</taxon>
        <taxon>Bacillota</taxon>
        <taxon>Clostridia</taxon>
        <taxon>Lachnospirales</taxon>
        <taxon>Lachnospiraceae</taxon>
        <taxon>Hungatella</taxon>
    </lineage>
</organism>
<evidence type="ECO:0000256" key="5">
    <source>
        <dbReference type="SAM" id="MobiDB-lite"/>
    </source>
</evidence>
<feature type="coiled-coil region" evidence="4">
    <location>
        <begin position="188"/>
        <end position="218"/>
    </location>
</feature>
<feature type="compositionally biased region" description="Polar residues" evidence="5">
    <location>
        <begin position="640"/>
        <end position="659"/>
    </location>
</feature>
<accession>A0AA37NLN9</accession>
<evidence type="ECO:0000256" key="1">
    <source>
        <dbReference type="ARBA" id="ARBA00004196"/>
    </source>
</evidence>
<comment type="caution">
    <text evidence="8">The sequence shown here is derived from an EMBL/GenBank/DDBJ whole genome shotgun (WGS) entry which is preliminary data.</text>
</comment>
<dbReference type="PANTHER" id="PTHR43308:SF5">
    <property type="entry name" value="S-LAYER PROTEIN _ PEPTIDOGLYCAN ENDO-BETA-N-ACETYLGLUCOSAMINIDASE"/>
    <property type="match status" value="1"/>
</dbReference>
<feature type="chain" id="PRO_5041405957" description="SLH domain-containing protein" evidence="6">
    <location>
        <begin position="28"/>
        <end position="1825"/>
    </location>
</feature>
<feature type="region of interest" description="Disordered" evidence="5">
    <location>
        <begin position="638"/>
        <end position="660"/>
    </location>
</feature>
<dbReference type="RefSeq" id="WP_244052966.1">
    <property type="nucleotide sequence ID" value="NZ_BQNJ01000002.1"/>
</dbReference>
<dbReference type="NCBIfam" id="TIGR02543">
    <property type="entry name" value="List_Bact_rpt"/>
    <property type="match status" value="1"/>
</dbReference>
<dbReference type="InterPro" id="IPR001119">
    <property type="entry name" value="SLH_dom"/>
</dbReference>
<dbReference type="InterPro" id="IPR018337">
    <property type="entry name" value="Cell_wall/Cho-bd_repeat"/>
</dbReference>
<name>A0AA37NLN9_9FIRM</name>
<dbReference type="GO" id="GO:0030313">
    <property type="term" value="C:cell envelope"/>
    <property type="evidence" value="ECO:0007669"/>
    <property type="project" value="UniProtKB-SubCell"/>
</dbReference>
<protein>
    <recommendedName>
        <fullName evidence="7">SLH domain-containing protein</fullName>
    </recommendedName>
</protein>
<gene>
    <name evidence="8" type="ORF">CE91St55_45680</name>
</gene>
<dbReference type="Gene3D" id="2.10.270.10">
    <property type="entry name" value="Cholin Binding"/>
    <property type="match status" value="1"/>
</dbReference>
<evidence type="ECO:0000256" key="6">
    <source>
        <dbReference type="SAM" id="SignalP"/>
    </source>
</evidence>
<feature type="region of interest" description="Disordered" evidence="5">
    <location>
        <begin position="920"/>
        <end position="942"/>
    </location>
</feature>
<feature type="domain" description="SLH" evidence="7">
    <location>
        <begin position="1618"/>
        <end position="1681"/>
    </location>
</feature>
<keyword evidence="4" id="KW-0175">Coiled coil</keyword>
<proteinExistence type="predicted"/>
<evidence type="ECO:0000256" key="4">
    <source>
        <dbReference type="SAM" id="Coils"/>
    </source>
</evidence>
<feature type="compositionally biased region" description="Polar residues" evidence="5">
    <location>
        <begin position="922"/>
        <end position="941"/>
    </location>
</feature>
<evidence type="ECO:0000259" key="7">
    <source>
        <dbReference type="PROSITE" id="PS51272"/>
    </source>
</evidence>
<feature type="region of interest" description="Disordered" evidence="5">
    <location>
        <begin position="1318"/>
        <end position="1355"/>
    </location>
</feature>
<dbReference type="InterPro" id="IPR013378">
    <property type="entry name" value="InlB-like_B-rpt"/>
</dbReference>
<dbReference type="Pfam" id="PF09479">
    <property type="entry name" value="Flg_new"/>
    <property type="match status" value="3"/>
</dbReference>
<dbReference type="EMBL" id="BQNJ01000002">
    <property type="protein sequence ID" value="GKH02587.1"/>
    <property type="molecule type" value="Genomic_DNA"/>
</dbReference>
<evidence type="ECO:0000313" key="9">
    <source>
        <dbReference type="Proteomes" id="UP001055091"/>
    </source>
</evidence>
<feature type="signal peptide" evidence="6">
    <location>
        <begin position="1"/>
        <end position="27"/>
    </location>
</feature>
<dbReference type="InterPro" id="IPR042229">
    <property type="entry name" value="Listeria/Bacterioides_rpt_sf"/>
</dbReference>